<keyword evidence="2" id="KW-1185">Reference proteome</keyword>
<organism evidence="1 2">
    <name type="scientific">Leptotrombidium deliense</name>
    <dbReference type="NCBI Taxonomy" id="299467"/>
    <lineage>
        <taxon>Eukaryota</taxon>
        <taxon>Metazoa</taxon>
        <taxon>Ecdysozoa</taxon>
        <taxon>Arthropoda</taxon>
        <taxon>Chelicerata</taxon>
        <taxon>Arachnida</taxon>
        <taxon>Acari</taxon>
        <taxon>Acariformes</taxon>
        <taxon>Trombidiformes</taxon>
        <taxon>Prostigmata</taxon>
        <taxon>Anystina</taxon>
        <taxon>Parasitengona</taxon>
        <taxon>Trombiculoidea</taxon>
        <taxon>Trombiculidae</taxon>
        <taxon>Leptotrombidium</taxon>
    </lineage>
</organism>
<dbReference type="GO" id="GO:0070382">
    <property type="term" value="C:exocytic vesicle"/>
    <property type="evidence" value="ECO:0007669"/>
    <property type="project" value="TreeGrafter"/>
</dbReference>
<dbReference type="Gene3D" id="2.60.40.150">
    <property type="entry name" value="C2 domain"/>
    <property type="match status" value="1"/>
</dbReference>
<dbReference type="SUPFAM" id="SSF49562">
    <property type="entry name" value="C2 domain (Calcium/lipid-binding domain, CaLB)"/>
    <property type="match status" value="1"/>
</dbReference>
<comment type="caution">
    <text evidence="1">The sequence shown here is derived from an EMBL/GenBank/DDBJ whole genome shotgun (WGS) entry which is preliminary data.</text>
</comment>
<accession>A0A443SKJ6</accession>
<evidence type="ECO:0008006" key="3">
    <source>
        <dbReference type="Google" id="ProtNLM"/>
    </source>
</evidence>
<evidence type="ECO:0000313" key="1">
    <source>
        <dbReference type="EMBL" id="RWS28005.1"/>
    </source>
</evidence>
<dbReference type="GO" id="GO:0000149">
    <property type="term" value="F:SNARE binding"/>
    <property type="evidence" value="ECO:0007669"/>
    <property type="project" value="TreeGrafter"/>
</dbReference>
<dbReference type="GO" id="GO:0001786">
    <property type="term" value="F:phosphatidylserine binding"/>
    <property type="evidence" value="ECO:0007669"/>
    <property type="project" value="TreeGrafter"/>
</dbReference>
<dbReference type="PANTHER" id="PTHR10024:SF252">
    <property type="entry name" value="SYNAPTOTAGMIN-12"/>
    <property type="match status" value="1"/>
</dbReference>
<gene>
    <name evidence="1" type="ORF">B4U80_12820</name>
</gene>
<dbReference type="STRING" id="299467.A0A443SKJ6"/>
<dbReference type="GO" id="GO:0005509">
    <property type="term" value="F:calcium ion binding"/>
    <property type="evidence" value="ECO:0007669"/>
    <property type="project" value="TreeGrafter"/>
</dbReference>
<sequence>MKFVNLRHVKLARAVSCESVVSETSETENWEATENGLDRKIEIPDIKAWLKNPTDFIKFPTGKLNDENVGESKASSDELPSDSESNFAQIMISMSYLPTAERLSVVIVRVRIPKVIATEDDEVCVPKMIYVKAYLVDDDTGKRTCKKKTSLKQFEQSTGNQTIINFNELMIFKLPINKLSKTAVRVSVTGLGLGGVVSQQDADEARITSIGFVVLGSSSPVSSGVSHFATMTNTMRKPITMWHTLQR</sequence>
<dbReference type="VEuPathDB" id="VectorBase:LDEU004035"/>
<dbReference type="Proteomes" id="UP000288716">
    <property type="component" value="Unassembled WGS sequence"/>
</dbReference>
<dbReference type="GO" id="GO:0005544">
    <property type="term" value="F:calcium-dependent phospholipid binding"/>
    <property type="evidence" value="ECO:0007669"/>
    <property type="project" value="TreeGrafter"/>
</dbReference>
<dbReference type="GO" id="GO:0005886">
    <property type="term" value="C:plasma membrane"/>
    <property type="evidence" value="ECO:0007669"/>
    <property type="project" value="TreeGrafter"/>
</dbReference>
<proteinExistence type="predicted"/>
<dbReference type="GO" id="GO:0048488">
    <property type="term" value="P:synaptic vesicle endocytosis"/>
    <property type="evidence" value="ECO:0007669"/>
    <property type="project" value="TreeGrafter"/>
</dbReference>
<reference evidence="1 2" key="1">
    <citation type="journal article" date="2018" name="Gigascience">
        <title>Genomes of trombidid mites reveal novel predicted allergens and laterally-transferred genes associated with secondary metabolism.</title>
        <authorList>
            <person name="Dong X."/>
            <person name="Chaisiri K."/>
            <person name="Xia D."/>
            <person name="Armstrong S.D."/>
            <person name="Fang Y."/>
            <person name="Donnelly M.J."/>
            <person name="Kadowaki T."/>
            <person name="McGarry J.W."/>
            <person name="Darby A.C."/>
            <person name="Makepeace B.L."/>
        </authorList>
    </citation>
    <scope>NUCLEOTIDE SEQUENCE [LARGE SCALE GENOMIC DNA]</scope>
    <source>
        <strain evidence="1">UoL-UT</strain>
    </source>
</reference>
<protein>
    <recommendedName>
        <fullName evidence="3">C2 domain-containing protein</fullName>
    </recommendedName>
</protein>
<dbReference type="EMBL" id="NCKV01001631">
    <property type="protein sequence ID" value="RWS28005.1"/>
    <property type="molecule type" value="Genomic_DNA"/>
</dbReference>
<dbReference type="AlphaFoldDB" id="A0A443SKJ6"/>
<name>A0A443SKJ6_9ACAR</name>
<evidence type="ECO:0000313" key="2">
    <source>
        <dbReference type="Proteomes" id="UP000288716"/>
    </source>
</evidence>
<dbReference type="GO" id="GO:0048791">
    <property type="term" value="P:calcium ion-regulated exocytosis of neurotransmitter"/>
    <property type="evidence" value="ECO:0007669"/>
    <property type="project" value="TreeGrafter"/>
</dbReference>
<dbReference type="OrthoDB" id="67700at2759"/>
<dbReference type="GO" id="GO:0098793">
    <property type="term" value="C:presynapse"/>
    <property type="evidence" value="ECO:0007669"/>
    <property type="project" value="GOC"/>
</dbReference>
<dbReference type="PANTHER" id="PTHR10024">
    <property type="entry name" value="SYNAPTOTAGMIN"/>
    <property type="match status" value="1"/>
</dbReference>
<dbReference type="GO" id="GO:0030276">
    <property type="term" value="F:clathrin binding"/>
    <property type="evidence" value="ECO:0007669"/>
    <property type="project" value="TreeGrafter"/>
</dbReference>
<dbReference type="InterPro" id="IPR035892">
    <property type="entry name" value="C2_domain_sf"/>
</dbReference>